<dbReference type="EMBL" id="PPGH01000031">
    <property type="protein sequence ID" value="PQJ96788.1"/>
    <property type="molecule type" value="Genomic_DNA"/>
</dbReference>
<dbReference type="OrthoDB" id="9799670at2"/>
<dbReference type="RefSeq" id="WP_105073164.1">
    <property type="nucleotide sequence ID" value="NZ_PPGH01000031.1"/>
</dbReference>
<comment type="caution">
    <text evidence="1">The sequence shown here is derived from an EMBL/GenBank/DDBJ whole genome shotgun (WGS) entry which is preliminary data.</text>
</comment>
<dbReference type="InterPro" id="IPR019270">
    <property type="entry name" value="DUF2283"/>
</dbReference>
<gene>
    <name evidence="1" type="ORF">CXB77_05860</name>
</gene>
<name>A0A2S7XTH3_9GAMM</name>
<evidence type="ECO:0008006" key="3">
    <source>
        <dbReference type="Google" id="ProtNLM"/>
    </source>
</evidence>
<dbReference type="Proteomes" id="UP000239936">
    <property type="component" value="Unassembled WGS sequence"/>
</dbReference>
<evidence type="ECO:0000313" key="2">
    <source>
        <dbReference type="Proteomes" id="UP000239936"/>
    </source>
</evidence>
<dbReference type="AlphaFoldDB" id="A0A2S7XTH3"/>
<sequence length="75" mass="8392">MNVQYDQEIDALYLRFSDQVPEGVIEMAEGVNLDTTAEGKITGIEILQASEKLNVDTILSYVLELDQDVFNKKVA</sequence>
<dbReference type="Pfam" id="PF10049">
    <property type="entry name" value="DUF2283"/>
    <property type="match status" value="1"/>
</dbReference>
<organism evidence="1 2">
    <name type="scientific">Chromatium okenii</name>
    <dbReference type="NCBI Taxonomy" id="61644"/>
    <lineage>
        <taxon>Bacteria</taxon>
        <taxon>Pseudomonadati</taxon>
        <taxon>Pseudomonadota</taxon>
        <taxon>Gammaproteobacteria</taxon>
        <taxon>Chromatiales</taxon>
        <taxon>Chromatiaceae</taxon>
        <taxon>Chromatium</taxon>
    </lineage>
</organism>
<dbReference type="PANTHER" id="PTHR37029:SF1">
    <property type="entry name" value="SSR1768 PROTEIN"/>
    <property type="match status" value="1"/>
</dbReference>
<protein>
    <recommendedName>
        <fullName evidence="3">DUF2283 domain-containing protein</fullName>
    </recommendedName>
</protein>
<proteinExistence type="predicted"/>
<dbReference type="PANTHER" id="PTHR37029">
    <property type="entry name" value="SSR1768 PROTEIN"/>
    <property type="match status" value="1"/>
</dbReference>
<reference evidence="1 2" key="1">
    <citation type="submission" date="2018-01" db="EMBL/GenBank/DDBJ databases">
        <title>The complete genome sequence of Chromatium okenii LaCa, a purple sulfur bacterium with a turbulent life.</title>
        <authorList>
            <person name="Luedin S.M."/>
            <person name="Liechti N."/>
            <person name="Storelli N."/>
            <person name="Danza F."/>
            <person name="Wittwer M."/>
            <person name="Pothier J.F."/>
            <person name="Tonolla M.A."/>
        </authorList>
    </citation>
    <scope>NUCLEOTIDE SEQUENCE [LARGE SCALE GENOMIC DNA]</scope>
    <source>
        <strain evidence="1 2">LaCa</strain>
    </source>
</reference>
<evidence type="ECO:0000313" key="1">
    <source>
        <dbReference type="EMBL" id="PQJ96788.1"/>
    </source>
</evidence>
<accession>A0A2S7XTH3</accession>
<keyword evidence="2" id="KW-1185">Reference proteome</keyword>